<evidence type="ECO:0000313" key="3">
    <source>
        <dbReference type="Proteomes" id="UP001205185"/>
    </source>
</evidence>
<keyword evidence="3" id="KW-1185">Reference proteome</keyword>
<evidence type="ECO:0000313" key="2">
    <source>
        <dbReference type="EMBL" id="MCP2271641.1"/>
    </source>
</evidence>
<gene>
    <name evidence="2" type="ORF">LV75_004155</name>
</gene>
<reference evidence="2 3" key="1">
    <citation type="submission" date="2022-06" db="EMBL/GenBank/DDBJ databases">
        <title>Genomic Encyclopedia of Archaeal and Bacterial Type Strains, Phase II (KMG-II): from individual species to whole genera.</title>
        <authorList>
            <person name="Goeker M."/>
        </authorList>
    </citation>
    <scope>NUCLEOTIDE SEQUENCE [LARGE SCALE GENOMIC DNA]</scope>
    <source>
        <strain evidence="2 3">DSM 44255</strain>
    </source>
</reference>
<name>A0ABT1IGF7_9PSEU</name>
<dbReference type="Pfam" id="PF02541">
    <property type="entry name" value="Ppx-GppA"/>
    <property type="match status" value="1"/>
</dbReference>
<dbReference type="InterPro" id="IPR050273">
    <property type="entry name" value="GppA/Ppx_hydrolase"/>
</dbReference>
<dbReference type="Gene3D" id="3.30.420.150">
    <property type="entry name" value="Exopolyphosphatase. Domain 2"/>
    <property type="match status" value="1"/>
</dbReference>
<feature type="domain" description="Ppx/GppA phosphatase N-terminal" evidence="1">
    <location>
        <begin position="24"/>
        <end position="314"/>
    </location>
</feature>
<dbReference type="EMBL" id="JAMTCO010000010">
    <property type="protein sequence ID" value="MCP2271641.1"/>
    <property type="molecule type" value="Genomic_DNA"/>
</dbReference>
<evidence type="ECO:0000259" key="1">
    <source>
        <dbReference type="Pfam" id="PF02541"/>
    </source>
</evidence>
<dbReference type="CDD" id="cd24119">
    <property type="entry name" value="ASKHA_NBD_MtPPX2-like"/>
    <property type="match status" value="1"/>
</dbReference>
<comment type="caution">
    <text evidence="2">The sequence shown here is derived from an EMBL/GenBank/DDBJ whole genome shotgun (WGS) entry which is preliminary data.</text>
</comment>
<protein>
    <submittedName>
        <fullName evidence="2">Exopolyphosphatase / guanosine-5'-triphosphate,3'-diphosphate pyrophosphatase</fullName>
    </submittedName>
</protein>
<dbReference type="Gene3D" id="3.30.420.40">
    <property type="match status" value="1"/>
</dbReference>
<dbReference type="SUPFAM" id="SSF53067">
    <property type="entry name" value="Actin-like ATPase domain"/>
    <property type="match status" value="2"/>
</dbReference>
<dbReference type="Proteomes" id="UP001205185">
    <property type="component" value="Unassembled WGS sequence"/>
</dbReference>
<dbReference type="RefSeq" id="WP_253888602.1">
    <property type="nucleotide sequence ID" value="NZ_BAAAVB010000003.1"/>
</dbReference>
<dbReference type="InterPro" id="IPR043129">
    <property type="entry name" value="ATPase_NBD"/>
</dbReference>
<dbReference type="PANTHER" id="PTHR30005:SF13">
    <property type="entry name" value="EXOPOLYPHOSPHATASE 2"/>
    <property type="match status" value="1"/>
</dbReference>
<accession>A0ABT1IGF7</accession>
<proteinExistence type="predicted"/>
<sequence length="323" mass="33971">MSRVAAIDCGTNSIRLLVAEASTGHDGTTALRDLHREMRVVRLGQGVDATGVLAAEAIERTRAALVDYVGVLRRKGVERVRMVATSATRDAANRAEFFAMTAAVLGVEAEVISGAEEAELSFLGAVGELDPDDGPYLVADVGGGSTELVLGTWDGAEARFDGAKSVDVGCVRLTERALLSDPPTPAEVAEAQAVAERVLDEAFAQVPVAKARTWVGVAGTVTTLAAIHLGLSEYDPDRIHLSRIPFDGIESITARLLTTGHRERAAIGAMHPGRVDVIGGGAVVVRALARRVALETEITSLLVSEHDILDGIALSLAKVDDRR</sequence>
<dbReference type="PANTHER" id="PTHR30005">
    <property type="entry name" value="EXOPOLYPHOSPHATASE"/>
    <property type="match status" value="1"/>
</dbReference>
<dbReference type="InterPro" id="IPR003695">
    <property type="entry name" value="Ppx_GppA_N"/>
</dbReference>
<organism evidence="2 3">
    <name type="scientific">Actinokineospora diospyrosa</name>
    <dbReference type="NCBI Taxonomy" id="103728"/>
    <lineage>
        <taxon>Bacteria</taxon>
        <taxon>Bacillati</taxon>
        <taxon>Actinomycetota</taxon>
        <taxon>Actinomycetes</taxon>
        <taxon>Pseudonocardiales</taxon>
        <taxon>Pseudonocardiaceae</taxon>
        <taxon>Actinokineospora</taxon>
    </lineage>
</organism>